<sequence length="148" mass="15762">AAPFKAGGRGGADYYTDVPAGDIAIKNVADLYLYPNTVQAVAITGAQVKNWLEMSAGMFNPIEAGSKDAALLNNDFPSYNFDVIDGVTYQIDLSQPPKYDSSGKPINPDANRIQNLAFNGKPIDPAQKFVVVSNNYRAGGGGNFPEIT</sequence>
<evidence type="ECO:0000313" key="3">
    <source>
        <dbReference type="Proteomes" id="UP001366503"/>
    </source>
</evidence>
<dbReference type="PRINTS" id="PR01607">
    <property type="entry name" value="APYRASEFAMLY"/>
</dbReference>
<feature type="domain" description="5'-Nucleotidase C-terminal" evidence="1">
    <location>
        <begin position="16"/>
        <end position="145"/>
    </location>
</feature>
<dbReference type="InterPro" id="IPR036907">
    <property type="entry name" value="5'-Nucleotdase_C_sf"/>
</dbReference>
<dbReference type="InterPro" id="IPR006179">
    <property type="entry name" value="5_nucleotidase/apyrase"/>
</dbReference>
<dbReference type="Proteomes" id="UP001366503">
    <property type="component" value="Unassembled WGS sequence"/>
</dbReference>
<proteinExistence type="predicted"/>
<feature type="non-terminal residue" evidence="2">
    <location>
        <position position="148"/>
    </location>
</feature>
<comment type="caution">
    <text evidence="2">The sequence shown here is derived from an EMBL/GenBank/DDBJ whole genome shotgun (WGS) entry which is preliminary data.</text>
</comment>
<dbReference type="EMBL" id="JAPYKO010000117">
    <property type="protein sequence ID" value="MEI9407136.1"/>
    <property type="molecule type" value="Genomic_DNA"/>
</dbReference>
<name>A0ABU8KN50_9HYPH</name>
<dbReference type="RefSeq" id="WP_337097815.1">
    <property type="nucleotide sequence ID" value="NZ_JAPYKO010000117.1"/>
</dbReference>
<dbReference type="Gene3D" id="3.90.780.10">
    <property type="entry name" value="5'-Nucleotidase, C-terminal domain"/>
    <property type="match status" value="1"/>
</dbReference>
<dbReference type="SUPFAM" id="SSF55816">
    <property type="entry name" value="5'-nucleotidase (syn. UDP-sugar hydrolase), C-terminal domain"/>
    <property type="match status" value="1"/>
</dbReference>
<organism evidence="2 3">
    <name type="scientific">Mesorhizobium argentiipisi</name>
    <dbReference type="NCBI Taxonomy" id="3015175"/>
    <lineage>
        <taxon>Bacteria</taxon>
        <taxon>Pseudomonadati</taxon>
        <taxon>Pseudomonadota</taxon>
        <taxon>Alphaproteobacteria</taxon>
        <taxon>Hyphomicrobiales</taxon>
        <taxon>Phyllobacteriaceae</taxon>
        <taxon>Mesorhizobium</taxon>
    </lineage>
</organism>
<dbReference type="PANTHER" id="PTHR11575">
    <property type="entry name" value="5'-NUCLEOTIDASE-RELATED"/>
    <property type="match status" value="1"/>
</dbReference>
<dbReference type="PANTHER" id="PTHR11575:SF6">
    <property type="entry name" value="2',3'-CYCLIC-NUCLEOTIDE 2'-PHOSPHODIESTERASE_3'-NUCLEOTIDASE"/>
    <property type="match status" value="1"/>
</dbReference>
<protein>
    <submittedName>
        <fullName evidence="2">5'-nucleotidase C-terminal domain-containing protein</fullName>
    </submittedName>
</protein>
<evidence type="ECO:0000259" key="1">
    <source>
        <dbReference type="Pfam" id="PF02872"/>
    </source>
</evidence>
<accession>A0ABU8KN50</accession>
<keyword evidence="3" id="KW-1185">Reference proteome</keyword>
<feature type="non-terminal residue" evidence="2">
    <location>
        <position position="1"/>
    </location>
</feature>
<reference evidence="2 3" key="1">
    <citation type="submission" date="2022-12" db="EMBL/GenBank/DDBJ databases">
        <authorList>
            <person name="Muema E."/>
        </authorList>
    </citation>
    <scope>NUCLEOTIDE SEQUENCE [LARGE SCALE GENOMIC DNA]</scope>
    <source>
        <strain evidence="3">1330</strain>
    </source>
</reference>
<gene>
    <name evidence="2" type="ORF">O7A05_34155</name>
</gene>
<dbReference type="Pfam" id="PF02872">
    <property type="entry name" value="5_nucleotid_C"/>
    <property type="match status" value="1"/>
</dbReference>
<evidence type="ECO:0000313" key="2">
    <source>
        <dbReference type="EMBL" id="MEI9407136.1"/>
    </source>
</evidence>
<dbReference type="InterPro" id="IPR008334">
    <property type="entry name" value="5'-Nucleotdase_C"/>
</dbReference>